<evidence type="ECO:0000313" key="2">
    <source>
        <dbReference type="Proteomes" id="UP000824469"/>
    </source>
</evidence>
<dbReference type="Proteomes" id="UP000824469">
    <property type="component" value="Unassembled WGS sequence"/>
</dbReference>
<reference evidence="1 2" key="1">
    <citation type="journal article" date="2021" name="Nat. Plants">
        <title>The Taxus genome provides insights into paclitaxel biosynthesis.</title>
        <authorList>
            <person name="Xiong X."/>
            <person name="Gou J."/>
            <person name="Liao Q."/>
            <person name="Li Y."/>
            <person name="Zhou Q."/>
            <person name="Bi G."/>
            <person name="Li C."/>
            <person name="Du R."/>
            <person name="Wang X."/>
            <person name="Sun T."/>
            <person name="Guo L."/>
            <person name="Liang H."/>
            <person name="Lu P."/>
            <person name="Wu Y."/>
            <person name="Zhang Z."/>
            <person name="Ro D.K."/>
            <person name="Shang Y."/>
            <person name="Huang S."/>
            <person name="Yan J."/>
        </authorList>
    </citation>
    <scope>NUCLEOTIDE SEQUENCE [LARGE SCALE GENOMIC DNA]</scope>
    <source>
        <strain evidence="1">Ta-2019</strain>
    </source>
</reference>
<sequence>KVDCDYHTLRNEYVYPSRDAYIKSLISNVISMELVSLAIGNSGAALVYLQLKPKLENNKYVENEFTLLRSSKGKHTVDN</sequence>
<proteinExistence type="predicted"/>
<feature type="non-terminal residue" evidence="1">
    <location>
        <position position="79"/>
    </location>
</feature>
<protein>
    <submittedName>
        <fullName evidence="1">Uncharacterized protein</fullName>
    </submittedName>
</protein>
<name>A0AA38G7Z0_TAXCH</name>
<dbReference type="EMBL" id="JAHRHJ020000004">
    <property type="protein sequence ID" value="KAH9318072.1"/>
    <property type="molecule type" value="Genomic_DNA"/>
</dbReference>
<accession>A0AA38G7Z0</accession>
<feature type="non-terminal residue" evidence="1">
    <location>
        <position position="1"/>
    </location>
</feature>
<evidence type="ECO:0000313" key="1">
    <source>
        <dbReference type="EMBL" id="KAH9318072.1"/>
    </source>
</evidence>
<dbReference type="AlphaFoldDB" id="A0AA38G7Z0"/>
<keyword evidence="2" id="KW-1185">Reference proteome</keyword>
<gene>
    <name evidence="1" type="ORF">KI387_019841</name>
</gene>
<comment type="caution">
    <text evidence="1">The sequence shown here is derived from an EMBL/GenBank/DDBJ whole genome shotgun (WGS) entry which is preliminary data.</text>
</comment>
<organism evidence="1 2">
    <name type="scientific">Taxus chinensis</name>
    <name type="common">Chinese yew</name>
    <name type="synonym">Taxus wallichiana var. chinensis</name>
    <dbReference type="NCBI Taxonomy" id="29808"/>
    <lineage>
        <taxon>Eukaryota</taxon>
        <taxon>Viridiplantae</taxon>
        <taxon>Streptophyta</taxon>
        <taxon>Embryophyta</taxon>
        <taxon>Tracheophyta</taxon>
        <taxon>Spermatophyta</taxon>
        <taxon>Pinopsida</taxon>
        <taxon>Pinidae</taxon>
        <taxon>Conifers II</taxon>
        <taxon>Cupressales</taxon>
        <taxon>Taxaceae</taxon>
        <taxon>Taxus</taxon>
    </lineage>
</organism>